<name>A0ABR8EP51_NOSLI</name>
<sequence length="94" mass="11195">MKNDIRCLPKEDAKINCSPLFNKELDSKFWKFLHNLWKKIVKTILADPNDLQVWQKVDRYGNIYWQAYDPATGKSFSSGSQADVCMWIEQLYRY</sequence>
<comment type="caution">
    <text evidence="1">The sequence shown here is derived from an EMBL/GenBank/DDBJ whole genome shotgun (WGS) entry which is preliminary data.</text>
</comment>
<gene>
    <name evidence="1" type="ORF">H6G95_01665</name>
</gene>
<dbReference type="EMBL" id="JACJTE010000001">
    <property type="protein sequence ID" value="MBD2559351.1"/>
    <property type="molecule type" value="Genomic_DNA"/>
</dbReference>
<dbReference type="Proteomes" id="UP000604661">
    <property type="component" value="Unassembled WGS sequence"/>
</dbReference>
<accession>A0ABR8EP51</accession>
<evidence type="ECO:0000313" key="2">
    <source>
        <dbReference type="Proteomes" id="UP000604661"/>
    </source>
</evidence>
<keyword evidence="2" id="KW-1185">Reference proteome</keyword>
<dbReference type="RefSeq" id="WP_190899104.1">
    <property type="nucleotide sequence ID" value="NZ_JACJTE010000001.1"/>
</dbReference>
<protein>
    <submittedName>
        <fullName evidence="1">Uncharacterized protein</fullName>
    </submittedName>
</protein>
<organism evidence="1 2">
    <name type="scientific">Nostoc linckia FACHB-391</name>
    <dbReference type="NCBI Taxonomy" id="2692906"/>
    <lineage>
        <taxon>Bacteria</taxon>
        <taxon>Bacillati</taxon>
        <taxon>Cyanobacteriota</taxon>
        <taxon>Cyanophyceae</taxon>
        <taxon>Nostocales</taxon>
        <taxon>Nostocaceae</taxon>
        <taxon>Nostoc</taxon>
    </lineage>
</organism>
<reference evidence="1 2" key="1">
    <citation type="journal article" date="2020" name="ISME J.">
        <title>Comparative genomics reveals insights into cyanobacterial evolution and habitat adaptation.</title>
        <authorList>
            <person name="Chen M.Y."/>
            <person name="Teng W.K."/>
            <person name="Zhao L."/>
            <person name="Hu C.X."/>
            <person name="Zhou Y.K."/>
            <person name="Han B.P."/>
            <person name="Song L.R."/>
            <person name="Shu W.S."/>
        </authorList>
    </citation>
    <scope>NUCLEOTIDE SEQUENCE [LARGE SCALE GENOMIC DNA]</scope>
    <source>
        <strain evidence="1 2">FACHB-391</strain>
    </source>
</reference>
<evidence type="ECO:0000313" key="1">
    <source>
        <dbReference type="EMBL" id="MBD2559351.1"/>
    </source>
</evidence>
<proteinExistence type="predicted"/>